<comment type="caution">
    <text evidence="1">The sequence shown here is derived from an EMBL/GenBank/DDBJ whole genome shotgun (WGS) entry which is preliminary data.</text>
</comment>
<organism evidence="1 2">
    <name type="scientific">Pseudoalteromonas luteoviolacea</name>
    <dbReference type="NCBI Taxonomy" id="43657"/>
    <lineage>
        <taxon>Bacteria</taxon>
        <taxon>Pseudomonadati</taxon>
        <taxon>Pseudomonadota</taxon>
        <taxon>Gammaproteobacteria</taxon>
        <taxon>Alteromonadales</taxon>
        <taxon>Pseudoalteromonadaceae</taxon>
        <taxon>Pseudoalteromonas</taxon>
    </lineage>
</organism>
<sequence>MERIPENSRISTYTTDAYFADCFACDIDYENQPALDIFLSIARGIPSWVEHLMSIRNNIVSKLGLKNLGALSGIDNDKLVTDYKVGERVGIFILHSHTHNEVILEDRDKHLDVKVSFYVEPNGSKARVYANTVVHVHNMFGKIYMFFVAPVHKLIVPSSLKALPQIERKN</sequence>
<dbReference type="Pfam" id="PF11066">
    <property type="entry name" value="DUF2867"/>
    <property type="match status" value="1"/>
</dbReference>
<dbReference type="RefSeq" id="WP_065789118.1">
    <property type="nucleotide sequence ID" value="NZ_MAUJ01000001.1"/>
</dbReference>
<name>A0A1C0TUY7_9GAMM</name>
<proteinExistence type="predicted"/>
<protein>
    <recommendedName>
        <fullName evidence="3">DUF2867 domain-containing protein</fullName>
    </recommendedName>
</protein>
<evidence type="ECO:0008006" key="3">
    <source>
        <dbReference type="Google" id="ProtNLM"/>
    </source>
</evidence>
<evidence type="ECO:0000313" key="2">
    <source>
        <dbReference type="Proteomes" id="UP000093366"/>
    </source>
</evidence>
<accession>A0A1C0TUY7</accession>
<reference evidence="2" key="1">
    <citation type="submission" date="2016-07" db="EMBL/GenBank/DDBJ databases">
        <authorList>
            <person name="Florea S."/>
            <person name="Webb J.S."/>
            <person name="Jaromczyk J."/>
            <person name="Schardl C.L."/>
        </authorList>
    </citation>
    <scope>NUCLEOTIDE SEQUENCE [LARGE SCALE GENOMIC DNA]</scope>
    <source>
        <strain evidence="2">IPB1</strain>
    </source>
</reference>
<evidence type="ECO:0000313" key="1">
    <source>
        <dbReference type="EMBL" id="OCQ23133.1"/>
    </source>
</evidence>
<gene>
    <name evidence="1" type="ORF">A7985_04060</name>
</gene>
<dbReference type="Proteomes" id="UP000093366">
    <property type="component" value="Unassembled WGS sequence"/>
</dbReference>
<dbReference type="AlphaFoldDB" id="A0A1C0TUY7"/>
<dbReference type="EMBL" id="MAUJ01000001">
    <property type="protein sequence ID" value="OCQ23133.1"/>
    <property type="molecule type" value="Genomic_DNA"/>
</dbReference>
<dbReference type="InterPro" id="IPR021295">
    <property type="entry name" value="DUF2867"/>
</dbReference>
<dbReference type="OrthoDB" id="7058586at2"/>